<sequence>MIPRSAEADLARLRGEGASRAEIARALNWENSGWPDFDYYAPIMEAAAGAVILGAEAPRAQLRTAMAEGAAAAFGEGAARFGLDLALPSEEQAAQETIQAEAHCDMLPPEMLPGMVAAQRLRDALLAEAVLRAVALPGDGPVLVIAGNGHAGYDSGAPALLRLAAPELSLFVLAQLEAPPQGDLPYDAVHVTGAPERDDPCAAFAGR</sequence>
<feature type="domain" description="Haem-binding uptake Tiki superfamily ChaN" evidence="1">
    <location>
        <begin position="1"/>
        <end position="160"/>
    </location>
</feature>
<evidence type="ECO:0000313" key="2">
    <source>
        <dbReference type="EMBL" id="NNU78883.1"/>
    </source>
</evidence>
<dbReference type="AlphaFoldDB" id="A0A849KPB3"/>
<evidence type="ECO:0000313" key="3">
    <source>
        <dbReference type="Proteomes" id="UP000572377"/>
    </source>
</evidence>
<keyword evidence="3" id="KW-1185">Reference proteome</keyword>
<dbReference type="EMBL" id="JABFBC010000001">
    <property type="protein sequence ID" value="NNU78883.1"/>
    <property type="molecule type" value="Genomic_DNA"/>
</dbReference>
<accession>A0A849KPB3</accession>
<gene>
    <name evidence="2" type="ORF">HMH01_00395</name>
</gene>
<comment type="caution">
    <text evidence="2">The sequence shown here is derived from an EMBL/GenBank/DDBJ whole genome shotgun (WGS) entry which is preliminary data.</text>
</comment>
<organism evidence="2 3">
    <name type="scientific">Halovulum dunhuangense</name>
    <dbReference type="NCBI Taxonomy" id="1505036"/>
    <lineage>
        <taxon>Bacteria</taxon>
        <taxon>Pseudomonadati</taxon>
        <taxon>Pseudomonadota</taxon>
        <taxon>Alphaproteobacteria</taxon>
        <taxon>Rhodobacterales</taxon>
        <taxon>Paracoccaceae</taxon>
        <taxon>Halovulum</taxon>
    </lineage>
</organism>
<protein>
    <recommendedName>
        <fullName evidence="1">Haem-binding uptake Tiki superfamily ChaN domain-containing protein</fullName>
    </recommendedName>
</protein>
<dbReference type="Proteomes" id="UP000572377">
    <property type="component" value="Unassembled WGS sequence"/>
</dbReference>
<proteinExistence type="predicted"/>
<dbReference type="Gene3D" id="3.40.50.11550">
    <property type="match status" value="1"/>
</dbReference>
<dbReference type="InterPro" id="IPR007314">
    <property type="entry name" value="Cofac_haem-bd_dom"/>
</dbReference>
<dbReference type="Pfam" id="PF04187">
    <property type="entry name" value="Cofac_haem_bdg"/>
    <property type="match status" value="1"/>
</dbReference>
<evidence type="ECO:0000259" key="1">
    <source>
        <dbReference type="Pfam" id="PF04187"/>
    </source>
</evidence>
<dbReference type="SUPFAM" id="SSF159501">
    <property type="entry name" value="EreA/ChaN-like"/>
    <property type="match status" value="1"/>
</dbReference>
<reference evidence="2 3" key="1">
    <citation type="submission" date="2020-05" db="EMBL/GenBank/DDBJ databases">
        <title>Gimesia benthica sp. nov., a novel planctomycete isolated from a deep-sea water sample of the Northwest Indian Ocean.</title>
        <authorList>
            <person name="Wang J."/>
            <person name="Ruan C."/>
            <person name="Song L."/>
            <person name="Zhu Y."/>
            <person name="Li A."/>
            <person name="Zheng X."/>
            <person name="Wang L."/>
            <person name="Lu Z."/>
            <person name="Huang Y."/>
            <person name="Du W."/>
            <person name="Zhou Y."/>
            <person name="Huang L."/>
            <person name="Dai X."/>
        </authorList>
    </citation>
    <scope>NUCLEOTIDE SEQUENCE [LARGE SCALE GENOMIC DNA]</scope>
    <source>
        <strain evidence="2 3">YYQ-30</strain>
    </source>
</reference>
<name>A0A849KPB3_9RHOB</name>
<dbReference type="RefSeq" id="WP_281365956.1">
    <property type="nucleotide sequence ID" value="NZ_JABFBC010000001.1"/>
</dbReference>